<feature type="transmembrane region" description="Helical" evidence="6">
    <location>
        <begin position="182"/>
        <end position="204"/>
    </location>
</feature>
<evidence type="ECO:0000256" key="3">
    <source>
        <dbReference type="ARBA" id="ARBA00022989"/>
    </source>
</evidence>
<dbReference type="InterPro" id="IPR004841">
    <property type="entry name" value="AA-permease/SLC12A_dom"/>
</dbReference>
<organism evidence="8 9">
    <name type="scientific">Galdieria yellowstonensis</name>
    <dbReference type="NCBI Taxonomy" id="3028027"/>
    <lineage>
        <taxon>Eukaryota</taxon>
        <taxon>Rhodophyta</taxon>
        <taxon>Bangiophyceae</taxon>
        <taxon>Galdieriales</taxon>
        <taxon>Galdieriaceae</taxon>
        <taxon>Galdieria</taxon>
    </lineage>
</organism>
<evidence type="ECO:0000256" key="4">
    <source>
        <dbReference type="ARBA" id="ARBA00023136"/>
    </source>
</evidence>
<feature type="transmembrane region" description="Helical" evidence="6">
    <location>
        <begin position="155"/>
        <end position="175"/>
    </location>
</feature>
<dbReference type="GO" id="GO:0016020">
    <property type="term" value="C:membrane"/>
    <property type="evidence" value="ECO:0007669"/>
    <property type="project" value="UniProtKB-SubCell"/>
</dbReference>
<keyword evidence="3 6" id="KW-1133">Transmembrane helix</keyword>
<keyword evidence="2 6" id="KW-0812">Transmembrane</keyword>
<accession>A0AAV9IFX1</accession>
<dbReference type="GO" id="GO:0055085">
    <property type="term" value="P:transmembrane transport"/>
    <property type="evidence" value="ECO:0007669"/>
    <property type="project" value="InterPro"/>
</dbReference>
<dbReference type="InterPro" id="IPR050367">
    <property type="entry name" value="APC_superfamily"/>
</dbReference>
<dbReference type="Gene3D" id="1.20.1740.10">
    <property type="entry name" value="Amino acid/polyamine transporter I"/>
    <property type="match status" value="1"/>
</dbReference>
<feature type="domain" description="Amino acid permease/ SLC12A" evidence="7">
    <location>
        <begin position="38"/>
        <end position="468"/>
    </location>
</feature>
<dbReference type="PIRSF" id="PIRSF006060">
    <property type="entry name" value="AA_transporter"/>
    <property type="match status" value="1"/>
</dbReference>
<evidence type="ECO:0000256" key="5">
    <source>
        <dbReference type="SAM" id="MobiDB-lite"/>
    </source>
</evidence>
<dbReference type="EMBL" id="JANCYU010000039">
    <property type="protein sequence ID" value="KAK4526347.1"/>
    <property type="molecule type" value="Genomic_DNA"/>
</dbReference>
<evidence type="ECO:0000256" key="6">
    <source>
        <dbReference type="SAM" id="Phobius"/>
    </source>
</evidence>
<dbReference type="PANTHER" id="PTHR42770">
    <property type="entry name" value="AMINO ACID TRANSPORTER-RELATED"/>
    <property type="match status" value="1"/>
</dbReference>
<evidence type="ECO:0000256" key="1">
    <source>
        <dbReference type="ARBA" id="ARBA00004141"/>
    </source>
</evidence>
<reference evidence="8 9" key="1">
    <citation type="submission" date="2022-07" db="EMBL/GenBank/DDBJ databases">
        <title>Genome-wide signatures of adaptation to extreme environments.</title>
        <authorList>
            <person name="Cho C.H."/>
            <person name="Yoon H.S."/>
        </authorList>
    </citation>
    <scope>NUCLEOTIDE SEQUENCE [LARGE SCALE GENOMIC DNA]</scope>
    <source>
        <strain evidence="8 9">108.79 E11</strain>
    </source>
</reference>
<feature type="transmembrane region" description="Helical" evidence="6">
    <location>
        <begin position="224"/>
        <end position="245"/>
    </location>
</feature>
<comment type="caution">
    <text evidence="8">The sequence shown here is derived from an EMBL/GenBank/DDBJ whole genome shotgun (WGS) entry which is preliminary data.</text>
</comment>
<evidence type="ECO:0000259" key="7">
    <source>
        <dbReference type="Pfam" id="PF00324"/>
    </source>
</evidence>
<sequence>MLVERYPWLRFFQPRPYEGEISLSGEHGSAKGKLKLLHLVFQSISGISPAGSAAATLTAAAYYAKGALPFAQLLSFIAGYLLVNSTWWFSREIATSGGFLGFAAAGIGPRWGIVAGSLYIMQNLCTIGYSSLFLAGPLFSGVIESLTGVTYPSKVWVAILIGFYILIAVMVFSGIKLSLDVAAYTGIVELILLFVIAVVIAARAGDLNTGQAFNPDNAKNRPDFAIGALLSLFTVAGYSSSVNLAEEVSNPRKKIPLAVVIAYTTCGSIFVLTAYAYTVGWGYKHMDSFANSLVPGIILTRKYADDFLAWVYFIFIFQSTFFICVASILVCVRIAFAMARDGVIFPWWIAKLSKSGEPQYANALMLAVCFIISLVTGLIMGSDDGYNFLAVCASLSIFSAHILANISLPFYFWKIKKFRVVFHAIAPILANVMLLFGIFFTMYPYDPQTLGAPIWTGVWLIATFLLTYASPKKNLDLYMKRLNIRSYDDNRGRTNEGPNDDTEGLGQATNDTSSQPVARLDKEEIEIAPQLSLGEKDKNDPGLRDWMLSSYGRQKSSIVCVLHLLHGFLE</sequence>
<feature type="transmembrane region" description="Helical" evidence="6">
    <location>
        <begin position="309"/>
        <end position="339"/>
    </location>
</feature>
<feature type="transmembrane region" description="Helical" evidence="6">
    <location>
        <begin position="257"/>
        <end position="277"/>
    </location>
</feature>
<dbReference type="Proteomes" id="UP001300502">
    <property type="component" value="Unassembled WGS sequence"/>
</dbReference>
<feature type="transmembrane region" description="Helical" evidence="6">
    <location>
        <begin position="386"/>
        <end position="408"/>
    </location>
</feature>
<keyword evidence="9" id="KW-1185">Reference proteome</keyword>
<comment type="subcellular location">
    <subcellularLocation>
        <location evidence="1">Membrane</location>
        <topology evidence="1">Multi-pass membrane protein</topology>
    </subcellularLocation>
</comment>
<feature type="transmembrane region" description="Helical" evidence="6">
    <location>
        <begin position="452"/>
        <end position="471"/>
    </location>
</feature>
<keyword evidence="4 6" id="KW-0472">Membrane</keyword>
<protein>
    <recommendedName>
        <fullName evidence="7">Amino acid permease/ SLC12A domain-containing protein</fullName>
    </recommendedName>
</protein>
<proteinExistence type="predicted"/>
<dbReference type="AlphaFoldDB" id="A0AAV9IFX1"/>
<feature type="transmembrane region" description="Helical" evidence="6">
    <location>
        <begin position="70"/>
        <end position="90"/>
    </location>
</feature>
<evidence type="ECO:0000256" key="2">
    <source>
        <dbReference type="ARBA" id="ARBA00022692"/>
    </source>
</evidence>
<dbReference type="PANTHER" id="PTHR42770:SF11">
    <property type="entry name" value="INNER MEMBRANE TRANSPORT PROTEIN YBAT"/>
    <property type="match status" value="1"/>
</dbReference>
<feature type="transmembrane region" description="Helical" evidence="6">
    <location>
        <begin position="420"/>
        <end position="440"/>
    </location>
</feature>
<name>A0AAV9IFX1_9RHOD</name>
<feature type="compositionally biased region" description="Polar residues" evidence="5">
    <location>
        <begin position="507"/>
        <end position="516"/>
    </location>
</feature>
<evidence type="ECO:0000313" key="9">
    <source>
        <dbReference type="Proteomes" id="UP001300502"/>
    </source>
</evidence>
<gene>
    <name evidence="8" type="ORF">GAYE_SCF23G4261</name>
</gene>
<feature type="transmembrane region" description="Helical" evidence="6">
    <location>
        <begin position="360"/>
        <end position="380"/>
    </location>
</feature>
<dbReference type="Pfam" id="PF00324">
    <property type="entry name" value="AA_permease"/>
    <property type="match status" value="1"/>
</dbReference>
<feature type="region of interest" description="Disordered" evidence="5">
    <location>
        <begin position="489"/>
        <end position="519"/>
    </location>
</feature>
<evidence type="ECO:0000313" key="8">
    <source>
        <dbReference type="EMBL" id="KAK4526347.1"/>
    </source>
</evidence>